<dbReference type="InterPro" id="IPR043537">
    <property type="entry name" value="Tiam1/Tiam2/Sif"/>
</dbReference>
<keyword evidence="3" id="KW-1185">Reference proteome</keyword>
<evidence type="ECO:0000256" key="1">
    <source>
        <dbReference type="SAM" id="MobiDB-lite"/>
    </source>
</evidence>
<dbReference type="Gene3D" id="2.30.29.30">
    <property type="entry name" value="Pleckstrin-homology domain (PH domain)/Phosphotyrosine-binding domain (PTB)"/>
    <property type="match status" value="1"/>
</dbReference>
<dbReference type="Proteomes" id="UP001444071">
    <property type="component" value="Unassembled WGS sequence"/>
</dbReference>
<feature type="compositionally biased region" description="Polar residues" evidence="1">
    <location>
        <begin position="84"/>
        <end position="94"/>
    </location>
</feature>
<sequence length="158" mass="16950">MDADGDLISRRCKAMSASFSLYSATESSVFNGSDSGSSSAGGGEGRAAEGCRGGVYENFRRELDSQVRTNQGRDCTEEAGSAVSDEQSSSTLSSAYPSDTVIGCVQGTVRKAGALAVKNFLVHKKNKKVELATKRKWKQYWVSLKGTGHEANFLMAMW</sequence>
<dbReference type="PANTHER" id="PTHR46001:SF1">
    <property type="entry name" value="RHO GUANINE NUCLEOTIDE EXCHANGE FACTOR TIAM1"/>
    <property type="match status" value="1"/>
</dbReference>
<reference evidence="2 3" key="1">
    <citation type="submission" date="2021-06" db="EMBL/GenBank/DDBJ databases">
        <authorList>
            <person name="Palmer J.M."/>
        </authorList>
    </citation>
    <scope>NUCLEOTIDE SEQUENCE [LARGE SCALE GENOMIC DNA]</scope>
    <source>
        <strain evidence="2 3">XR_2019</strain>
        <tissue evidence="2">Muscle</tissue>
    </source>
</reference>
<accession>A0ABV0WKM6</accession>
<dbReference type="PANTHER" id="PTHR46001">
    <property type="entry name" value="TIAM (MAMMALIAN TUMOR INVASION AND METASTASIS FACTOR) HOMOLOG"/>
    <property type="match status" value="1"/>
</dbReference>
<dbReference type="InterPro" id="IPR011993">
    <property type="entry name" value="PH-like_dom_sf"/>
</dbReference>
<protein>
    <submittedName>
        <fullName evidence="2">T-lymphoma invasion and metastasis-inducing protein 1</fullName>
    </submittedName>
</protein>
<gene>
    <name evidence="2" type="primary">TIAM1</name>
    <name evidence="2" type="ORF">XENORESO_007053</name>
</gene>
<feature type="region of interest" description="Disordered" evidence="1">
    <location>
        <begin position="63"/>
        <end position="94"/>
    </location>
</feature>
<proteinExistence type="predicted"/>
<evidence type="ECO:0000313" key="3">
    <source>
        <dbReference type="Proteomes" id="UP001444071"/>
    </source>
</evidence>
<evidence type="ECO:0000313" key="2">
    <source>
        <dbReference type="EMBL" id="MEQ2269624.1"/>
    </source>
</evidence>
<comment type="caution">
    <text evidence="2">The sequence shown here is derived from an EMBL/GenBank/DDBJ whole genome shotgun (WGS) entry which is preliminary data.</text>
</comment>
<feature type="region of interest" description="Disordered" evidence="1">
    <location>
        <begin position="27"/>
        <end position="49"/>
    </location>
</feature>
<organism evidence="2 3">
    <name type="scientific">Xenotaenia resolanae</name>
    <dbReference type="NCBI Taxonomy" id="208358"/>
    <lineage>
        <taxon>Eukaryota</taxon>
        <taxon>Metazoa</taxon>
        <taxon>Chordata</taxon>
        <taxon>Craniata</taxon>
        <taxon>Vertebrata</taxon>
        <taxon>Euteleostomi</taxon>
        <taxon>Actinopterygii</taxon>
        <taxon>Neopterygii</taxon>
        <taxon>Teleostei</taxon>
        <taxon>Neoteleostei</taxon>
        <taxon>Acanthomorphata</taxon>
        <taxon>Ovalentaria</taxon>
        <taxon>Atherinomorphae</taxon>
        <taxon>Cyprinodontiformes</taxon>
        <taxon>Goodeidae</taxon>
        <taxon>Xenotaenia</taxon>
    </lineage>
</organism>
<name>A0ABV0WKM6_9TELE</name>
<dbReference type="EMBL" id="JAHRIM010052380">
    <property type="protein sequence ID" value="MEQ2269624.1"/>
    <property type="molecule type" value="Genomic_DNA"/>
</dbReference>